<organism evidence="3">
    <name type="scientific">Brassica oleracea</name>
    <name type="common">Wild cabbage</name>
    <dbReference type="NCBI Taxonomy" id="3712"/>
    <lineage>
        <taxon>Eukaryota</taxon>
        <taxon>Viridiplantae</taxon>
        <taxon>Streptophyta</taxon>
        <taxon>Embryophyta</taxon>
        <taxon>Tracheophyta</taxon>
        <taxon>Spermatophyta</taxon>
        <taxon>Magnoliopsida</taxon>
        <taxon>eudicotyledons</taxon>
        <taxon>Gunneridae</taxon>
        <taxon>Pentapetalae</taxon>
        <taxon>rosids</taxon>
        <taxon>malvids</taxon>
        <taxon>Brassicales</taxon>
        <taxon>Brassicaceae</taxon>
        <taxon>Brassiceae</taxon>
        <taxon>Brassica</taxon>
    </lineage>
</organism>
<feature type="compositionally biased region" description="Basic and acidic residues" evidence="2">
    <location>
        <begin position="426"/>
        <end position="435"/>
    </location>
</feature>
<dbReference type="InterPro" id="IPR043424">
    <property type="entry name" value="BLT-like"/>
</dbReference>
<evidence type="ECO:0000256" key="1">
    <source>
        <dbReference type="SAM" id="Coils"/>
    </source>
</evidence>
<reference evidence="3" key="1">
    <citation type="submission" date="2018-11" db="EMBL/GenBank/DDBJ databases">
        <authorList>
            <consortium name="Genoscope - CEA"/>
            <person name="William W."/>
        </authorList>
    </citation>
    <scope>NUCLEOTIDE SEQUENCE</scope>
</reference>
<feature type="compositionally biased region" description="Basic residues" evidence="2">
    <location>
        <begin position="108"/>
        <end position="118"/>
    </location>
</feature>
<dbReference type="EMBL" id="LR031872">
    <property type="protein sequence ID" value="VDC87151.1"/>
    <property type="molecule type" value="Genomic_DNA"/>
</dbReference>
<name>A0A3P6ASL1_BRAOL</name>
<feature type="region of interest" description="Disordered" evidence="2">
    <location>
        <begin position="403"/>
        <end position="435"/>
    </location>
</feature>
<gene>
    <name evidence="3" type="ORF">BOLC3T13702H</name>
</gene>
<dbReference type="PANTHER" id="PTHR31071:SF16">
    <property type="entry name" value="MYB-LIKE PROTEIN Z ISOFORM X1"/>
    <property type="match status" value="1"/>
</dbReference>
<dbReference type="AlphaFoldDB" id="A0A3P6ASL1"/>
<protein>
    <submittedName>
        <fullName evidence="3">Uncharacterized protein</fullName>
    </submittedName>
</protein>
<feature type="compositionally biased region" description="Basic and acidic residues" evidence="2">
    <location>
        <begin position="405"/>
        <end position="414"/>
    </location>
</feature>
<sequence>MDRKKGCKIRKRGGSSSSSSSLARQNRFKRAIFAGKRAAQDNGGSGTPVKSISAAKTPVLLSLSPEKHSVDQFQKLPVSARKLAASLWEISDGGTDPALNSDRDNLRSKKPSGNRRKKSAEISSQHIQLNSSDPISRFGSERIILGEDIVRGRSTNPQKVQLIEYKTTGTNSVKTRFKNINDGLKTSKELVKVLKRIGKLGDDHKTASNRLISALVCELERARSSLKHLMSEYDKEEEENRRLIEKLREEAVIERKLRQRTEKMNRKLGRELAEAKETERKTKEEMEREKRARDVLEEVCDELARGIGEDKKDMEKEREMMRIADVLREERVQMKLMEAKFEFEEKHAAVERLKKELRRVLEGKGPSEIGQVLEIIDGSDDDDEESDLKSIELNMESGSKWGYVESRRDHRTESRFVGSGEDDDPVEKRSVVVDNGERDESLKTLKEYIVSNMRFIGSSSSEQWNHRHLPSVEFV</sequence>
<proteinExistence type="predicted"/>
<feature type="compositionally biased region" description="Polar residues" evidence="2">
    <location>
        <begin position="121"/>
        <end position="131"/>
    </location>
</feature>
<evidence type="ECO:0000313" key="3">
    <source>
        <dbReference type="EMBL" id="VDC87151.1"/>
    </source>
</evidence>
<feature type="region of interest" description="Disordered" evidence="2">
    <location>
        <begin position="94"/>
        <end position="131"/>
    </location>
</feature>
<accession>A0A3P6ASL1</accession>
<feature type="coiled-coil region" evidence="1">
    <location>
        <begin position="219"/>
        <end position="299"/>
    </location>
</feature>
<feature type="compositionally biased region" description="Basic residues" evidence="2">
    <location>
        <begin position="1"/>
        <end position="13"/>
    </location>
</feature>
<feature type="region of interest" description="Disordered" evidence="2">
    <location>
        <begin position="1"/>
        <end position="26"/>
    </location>
</feature>
<keyword evidence="1" id="KW-0175">Coiled coil</keyword>
<evidence type="ECO:0000256" key="2">
    <source>
        <dbReference type="SAM" id="MobiDB-lite"/>
    </source>
</evidence>
<dbReference type="PANTHER" id="PTHR31071">
    <property type="entry name" value="GB|AAF24581.1"/>
    <property type="match status" value="1"/>
</dbReference>
<feature type="region of interest" description="Disordered" evidence="2">
    <location>
        <begin position="33"/>
        <end position="52"/>
    </location>
</feature>